<dbReference type="InterPro" id="IPR006260">
    <property type="entry name" value="TonB/TolA_C"/>
</dbReference>
<evidence type="ECO:0000256" key="5">
    <source>
        <dbReference type="SAM" id="MobiDB-lite"/>
    </source>
</evidence>
<comment type="caution">
    <text evidence="7">The sequence shown here is derived from an EMBL/GenBank/DDBJ whole genome shotgun (WGS) entry which is preliminary data.</text>
</comment>
<feature type="transmembrane region" description="Helical" evidence="6">
    <location>
        <begin position="12"/>
        <end position="32"/>
    </location>
</feature>
<organism evidence="7 8">
    <name type="scientific">Candidatus Rickettsiella isopodorum</name>
    <dbReference type="NCBI Taxonomy" id="1225476"/>
    <lineage>
        <taxon>Bacteria</taxon>
        <taxon>Pseudomonadati</taxon>
        <taxon>Pseudomonadota</taxon>
        <taxon>Gammaproteobacteria</taxon>
        <taxon>Legionellales</taxon>
        <taxon>Coxiellaceae</taxon>
        <taxon>Rickettsiella</taxon>
    </lineage>
</organism>
<gene>
    <name evidence="7" type="ORF">A1D18_02345</name>
</gene>
<comment type="subcellular location">
    <subcellularLocation>
        <location evidence="1">Membrane</location>
        <topology evidence="1">Single-pass membrane protein</topology>
    </subcellularLocation>
</comment>
<protein>
    <recommendedName>
        <fullName evidence="9">Protein TolA</fullName>
    </recommendedName>
</protein>
<dbReference type="Proteomes" id="UP000183924">
    <property type="component" value="Unassembled WGS sequence"/>
</dbReference>
<proteinExistence type="predicted"/>
<dbReference type="GO" id="GO:0043213">
    <property type="term" value="P:bacteriocin transport"/>
    <property type="evidence" value="ECO:0007669"/>
    <property type="project" value="InterPro"/>
</dbReference>
<keyword evidence="3 6" id="KW-1133">Transmembrane helix</keyword>
<evidence type="ECO:0000256" key="6">
    <source>
        <dbReference type="SAM" id="Phobius"/>
    </source>
</evidence>
<dbReference type="GO" id="GO:0019534">
    <property type="term" value="F:toxin transmembrane transporter activity"/>
    <property type="evidence" value="ECO:0007669"/>
    <property type="project" value="InterPro"/>
</dbReference>
<keyword evidence="8" id="KW-1185">Reference proteome</keyword>
<evidence type="ECO:0000313" key="8">
    <source>
        <dbReference type="Proteomes" id="UP000183924"/>
    </source>
</evidence>
<dbReference type="Pfam" id="PF13103">
    <property type="entry name" value="TonB_2"/>
    <property type="match status" value="1"/>
</dbReference>
<dbReference type="InterPro" id="IPR014161">
    <property type="entry name" value="Tol-Pal_TolA"/>
</dbReference>
<sequence>MLSRVNTEDYRYSLVVAIFLHIVLFLALFLTLRHSTKLLFLAPPPLQVIHATAISMDALAQKSTPAIERIKPLPTAVAKTLSKPLLLKKSPVLLSIKEKKVAKTKPDKMTPVKAPNKQPSLVKKNMPAKAKPTKIVVNKSKKVTHTHLKPSKESLKLVEKNIQQLLDQEMKSLAKQQIIAARNAATTDKYRHLILQVIAQQWIIPPEMNKHLETKLAVHLAPGGMVLEVSIVKSSGNLVLDRSAQTAVYKASPLPVPKNRGLFHTFRRINLTVRPEGVITQ</sequence>
<dbReference type="SUPFAM" id="SSF74653">
    <property type="entry name" value="TolA/TonB C-terminal domain"/>
    <property type="match status" value="1"/>
</dbReference>
<dbReference type="EMBL" id="LUKY01000032">
    <property type="protein sequence ID" value="OIZ94965.1"/>
    <property type="molecule type" value="Genomic_DNA"/>
</dbReference>
<reference evidence="7 8" key="1">
    <citation type="submission" date="2016-03" db="EMBL/GenBank/DDBJ databases">
        <title>Comparative genomics of Rickettsiella.</title>
        <authorList>
            <person name="Chandler C."/>
            <person name="Wang Y."/>
        </authorList>
    </citation>
    <scope>NUCLEOTIDE SEQUENCE [LARGE SCALE GENOMIC DNA]</scope>
    <source>
        <strain evidence="7 8">RCFS May 2013</strain>
    </source>
</reference>
<evidence type="ECO:0000256" key="4">
    <source>
        <dbReference type="ARBA" id="ARBA00023136"/>
    </source>
</evidence>
<evidence type="ECO:0000256" key="3">
    <source>
        <dbReference type="ARBA" id="ARBA00022989"/>
    </source>
</evidence>
<feature type="region of interest" description="Disordered" evidence="5">
    <location>
        <begin position="104"/>
        <end position="129"/>
    </location>
</feature>
<evidence type="ECO:0000256" key="1">
    <source>
        <dbReference type="ARBA" id="ARBA00004167"/>
    </source>
</evidence>
<dbReference type="AlphaFoldDB" id="A0A1J8PIM2"/>
<dbReference type="RefSeq" id="WP_071662225.1">
    <property type="nucleotide sequence ID" value="NZ_LUKY01000032.1"/>
</dbReference>
<keyword evidence="4 6" id="KW-0472">Membrane</keyword>
<dbReference type="NCBIfam" id="TIGR02794">
    <property type="entry name" value="tolA_full"/>
    <property type="match status" value="1"/>
</dbReference>
<evidence type="ECO:0000256" key="2">
    <source>
        <dbReference type="ARBA" id="ARBA00022692"/>
    </source>
</evidence>
<dbReference type="Gene3D" id="3.30.1150.10">
    <property type="match status" value="1"/>
</dbReference>
<accession>A0A1J8PIM2</accession>
<keyword evidence="2 6" id="KW-0812">Transmembrane</keyword>
<dbReference type="STRING" id="1225476.A1D18_02345"/>
<dbReference type="NCBIfam" id="TIGR01352">
    <property type="entry name" value="tonB_Cterm"/>
    <property type="match status" value="1"/>
</dbReference>
<dbReference type="GO" id="GO:0016020">
    <property type="term" value="C:membrane"/>
    <property type="evidence" value="ECO:0007669"/>
    <property type="project" value="UniProtKB-SubCell"/>
</dbReference>
<evidence type="ECO:0000313" key="7">
    <source>
        <dbReference type="EMBL" id="OIZ94965.1"/>
    </source>
</evidence>
<evidence type="ECO:0008006" key="9">
    <source>
        <dbReference type="Google" id="ProtNLM"/>
    </source>
</evidence>
<dbReference type="OrthoDB" id="9779830at2"/>
<name>A0A1J8PIM2_9COXI</name>